<protein>
    <submittedName>
        <fullName evidence="1">PaREP1 family protein</fullName>
    </submittedName>
</protein>
<accession>A0ABD4Z7L9</accession>
<sequence length="159" mass="18784">MKLKVMAARFINWLCKFRNWNPKMELKEEQTNISRLMFIARSYLNEAFELLEKGYVHDAAEKVWASVKSATEALALKYHGTTRPSHGVSWRRFVGEVFTRVGLSEREAEELADYFIDVRDRLHGGVFYGFFYEEEEHRPLIEKARRYLELVSKLLNTNT</sequence>
<proteinExistence type="predicted"/>
<dbReference type="Gene3D" id="1.20.120.330">
    <property type="entry name" value="Nucleotidyltransferases domain 2"/>
    <property type="match status" value="1"/>
</dbReference>
<dbReference type="RefSeq" id="WP_285274323.1">
    <property type="nucleotide sequence ID" value="NZ_JASNVW010000007.1"/>
</dbReference>
<evidence type="ECO:0000313" key="2">
    <source>
        <dbReference type="Proteomes" id="UP001529235"/>
    </source>
</evidence>
<name>A0ABD4Z7L9_9CREN</name>
<dbReference type="InterPro" id="IPR010268">
    <property type="entry name" value="PaREP1"/>
</dbReference>
<reference evidence="1 2" key="1">
    <citation type="submission" date="2023-05" db="EMBL/GenBank/DDBJ databases">
        <title>A new hyperthermophilic archaea 'Ignisphaera cupida' sp. nov. and description of the family 'Ignisphaeraceae' fam. nov.</title>
        <authorList>
            <person name="Podosokorskaya O.A."/>
            <person name="Elcheninov A.G."/>
            <person name="Klukina A."/>
            <person name="Merkel A.Y."/>
        </authorList>
    </citation>
    <scope>NUCLEOTIDE SEQUENCE [LARGE SCALE GENOMIC DNA]</scope>
    <source>
        <strain evidence="1 2">4213-co</strain>
    </source>
</reference>
<dbReference type="Proteomes" id="UP001529235">
    <property type="component" value="Unassembled WGS sequence"/>
</dbReference>
<evidence type="ECO:0000313" key="1">
    <source>
        <dbReference type="EMBL" id="MDK6029336.1"/>
    </source>
</evidence>
<dbReference type="AlphaFoldDB" id="A0ABD4Z7L9"/>
<dbReference type="Pfam" id="PF05942">
    <property type="entry name" value="PaREP1"/>
    <property type="match status" value="1"/>
</dbReference>
<keyword evidence="2" id="KW-1185">Reference proteome</keyword>
<gene>
    <name evidence="1" type="ORF">QPL79_08170</name>
</gene>
<comment type="caution">
    <text evidence="1">The sequence shown here is derived from an EMBL/GenBank/DDBJ whole genome shotgun (WGS) entry which is preliminary data.</text>
</comment>
<organism evidence="1 2">
    <name type="scientific">Ignisphaera cupida</name>
    <dbReference type="NCBI Taxonomy" id="3050454"/>
    <lineage>
        <taxon>Archaea</taxon>
        <taxon>Thermoproteota</taxon>
        <taxon>Thermoprotei</taxon>
        <taxon>Desulfurococcales</taxon>
        <taxon>Desulfurococcaceae</taxon>
        <taxon>Ignisphaera</taxon>
    </lineage>
</organism>
<dbReference type="EMBL" id="JASNVW010000007">
    <property type="protein sequence ID" value="MDK6029336.1"/>
    <property type="molecule type" value="Genomic_DNA"/>
</dbReference>